<dbReference type="InterPro" id="IPR017946">
    <property type="entry name" value="PLC-like_Pdiesterase_TIM-brl"/>
</dbReference>
<feature type="transmembrane region" description="Helical" evidence="1">
    <location>
        <begin position="7"/>
        <end position="23"/>
    </location>
</feature>
<evidence type="ECO:0000313" key="4">
    <source>
        <dbReference type="Proteomes" id="UP000002195"/>
    </source>
</evidence>
<dbReference type="SMR" id="Q55BE9"/>
<dbReference type="InParanoid" id="Q55BE9"/>
<evidence type="ECO:0000259" key="2">
    <source>
        <dbReference type="PROSITE" id="PS51704"/>
    </source>
</evidence>
<dbReference type="PaxDb" id="44689-DDB0216796"/>
<dbReference type="EMBL" id="AAFI02000006">
    <property type="protein sequence ID" value="EAL71817.1"/>
    <property type="molecule type" value="Genomic_DNA"/>
</dbReference>
<evidence type="ECO:0000256" key="1">
    <source>
        <dbReference type="SAM" id="Phobius"/>
    </source>
</evidence>
<dbReference type="eggNOG" id="KOG2258">
    <property type="taxonomic scope" value="Eukaryota"/>
</dbReference>
<dbReference type="AlphaFoldDB" id="Q55BE9"/>
<protein>
    <recommendedName>
        <fullName evidence="2">GP-PDE domain-containing protein</fullName>
    </recommendedName>
</protein>
<dbReference type="KEGG" id="ddi:DDB_G0271374"/>
<reference evidence="3 4" key="1">
    <citation type="journal article" date="2005" name="Nature">
        <title>The genome of the social amoeba Dictyostelium discoideum.</title>
        <authorList>
            <consortium name="The Dictyostelium discoideum Sequencing Consortium"/>
            <person name="Eichinger L."/>
            <person name="Pachebat J.A."/>
            <person name="Glockner G."/>
            <person name="Rajandream M.A."/>
            <person name="Sucgang R."/>
            <person name="Berriman M."/>
            <person name="Song J."/>
            <person name="Olsen R."/>
            <person name="Szafranski K."/>
            <person name="Xu Q."/>
            <person name="Tunggal B."/>
            <person name="Kummerfeld S."/>
            <person name="Madera M."/>
            <person name="Konfortov B.A."/>
            <person name="Rivero F."/>
            <person name="Bankier A.T."/>
            <person name="Lehmann R."/>
            <person name="Hamlin N."/>
            <person name="Davies R."/>
            <person name="Gaudet P."/>
            <person name="Fey P."/>
            <person name="Pilcher K."/>
            <person name="Chen G."/>
            <person name="Saunders D."/>
            <person name="Sodergren E."/>
            <person name="Davis P."/>
            <person name="Kerhornou A."/>
            <person name="Nie X."/>
            <person name="Hall N."/>
            <person name="Anjard C."/>
            <person name="Hemphill L."/>
            <person name="Bason N."/>
            <person name="Farbrother P."/>
            <person name="Desany B."/>
            <person name="Just E."/>
            <person name="Morio T."/>
            <person name="Rost R."/>
            <person name="Churcher C."/>
            <person name="Cooper J."/>
            <person name="Haydock S."/>
            <person name="van Driessche N."/>
            <person name="Cronin A."/>
            <person name="Goodhead I."/>
            <person name="Muzny D."/>
            <person name="Mourier T."/>
            <person name="Pain A."/>
            <person name="Lu M."/>
            <person name="Harper D."/>
            <person name="Lindsay R."/>
            <person name="Hauser H."/>
            <person name="James K."/>
            <person name="Quiles M."/>
            <person name="Madan Babu M."/>
            <person name="Saito T."/>
            <person name="Buchrieser C."/>
            <person name="Wardroper A."/>
            <person name="Felder M."/>
            <person name="Thangavelu M."/>
            <person name="Johnson D."/>
            <person name="Knights A."/>
            <person name="Loulseged H."/>
            <person name="Mungall K."/>
            <person name="Oliver K."/>
            <person name="Price C."/>
            <person name="Quail M.A."/>
            <person name="Urushihara H."/>
            <person name="Hernandez J."/>
            <person name="Rabbinowitsch E."/>
            <person name="Steffen D."/>
            <person name="Sanders M."/>
            <person name="Ma J."/>
            <person name="Kohara Y."/>
            <person name="Sharp S."/>
            <person name="Simmonds M."/>
            <person name="Spiegler S."/>
            <person name="Tivey A."/>
            <person name="Sugano S."/>
            <person name="White B."/>
            <person name="Walker D."/>
            <person name="Woodward J."/>
            <person name="Winckler T."/>
            <person name="Tanaka Y."/>
            <person name="Shaulsky G."/>
            <person name="Schleicher M."/>
            <person name="Weinstock G."/>
            <person name="Rosenthal A."/>
            <person name="Cox E.C."/>
            <person name="Chisholm R.L."/>
            <person name="Gibbs R."/>
            <person name="Loomis W.F."/>
            <person name="Platzer M."/>
            <person name="Kay R.R."/>
            <person name="Williams J."/>
            <person name="Dear P.H."/>
            <person name="Noegel A.A."/>
            <person name="Barrell B."/>
            <person name="Kuspa A."/>
        </authorList>
    </citation>
    <scope>NUCLEOTIDE SEQUENCE [LARGE SCALE GENOMIC DNA]</scope>
    <source>
        <strain evidence="3 4">AX4</strain>
    </source>
</reference>
<dbReference type="PhylomeDB" id="Q55BE9"/>
<feature type="domain" description="GP-PDE" evidence="2">
    <location>
        <begin position="55"/>
        <end position="327"/>
    </location>
</feature>
<sequence length="414" mass="47627">MKDNKTKLIIYFFIAIISGYIYYSNQQLNKQNIVKQVIYEKLHTKNLIINGEDKPIILAHRGSRYLLPENTILAFKTALDIGADVIETDVRKTIDGELVIFHDKSVERTTNGKGDVEELTLKELKSLDAAYRFSADNGTTYPYRGKGIQVPTLVEMFESLPSDTQINIEIKEDDMEVAEKLWKEIEHQMETTTRKPKSILIGSRYCPPTQHIRSLAKLYQTRNNIAQLPISTSACEKDVTKFVVLNQLFLAPIYFSMYPITGYECFQVPVASGPIHLDTLKFIDAAHHFGKHVHFWVVNFKDEIDHLLTLPIDGIISDRPDRVVEQFKSHNIKSKQFQIPKPLPSNTTGTYYLPLYDIDENHTCVTITCILLQRSHQIVISLIFSFLLLKLINFKNNNNNNRQVKNQNLQKKVK</sequence>
<accession>Q55BE9</accession>
<dbReference type="InterPro" id="IPR030395">
    <property type="entry name" value="GP_PDE_dom"/>
</dbReference>
<name>Q55BE9_DICDI</name>
<dbReference type="PANTHER" id="PTHR43805">
    <property type="entry name" value="GLYCEROPHOSPHORYL DIESTER PHOSPHODIESTERASE"/>
    <property type="match status" value="1"/>
</dbReference>
<comment type="caution">
    <text evidence="3">The sequence shown here is derived from an EMBL/GenBank/DDBJ whole genome shotgun (WGS) entry which is preliminary data.</text>
</comment>
<dbReference type="GO" id="GO:0006629">
    <property type="term" value="P:lipid metabolic process"/>
    <property type="evidence" value="ECO:0007669"/>
    <property type="project" value="InterPro"/>
</dbReference>
<dbReference type="Pfam" id="PF03009">
    <property type="entry name" value="GDPD"/>
    <property type="match status" value="1"/>
</dbReference>
<dbReference type="CDD" id="cd08561">
    <property type="entry name" value="GDPD_cytoplasmic_ScUgpQ2_like"/>
    <property type="match status" value="1"/>
</dbReference>
<evidence type="ECO:0000313" key="3">
    <source>
        <dbReference type="EMBL" id="EAL71817.1"/>
    </source>
</evidence>
<keyword evidence="1" id="KW-0812">Transmembrane</keyword>
<dbReference type="GeneID" id="8617855"/>
<dbReference type="GO" id="GO:0008081">
    <property type="term" value="F:phosphoric diester hydrolase activity"/>
    <property type="evidence" value="ECO:0007669"/>
    <property type="project" value="InterPro"/>
</dbReference>
<proteinExistence type="predicted"/>
<dbReference type="RefSeq" id="XP_645663.1">
    <property type="nucleotide sequence ID" value="XM_640571.1"/>
</dbReference>
<dbReference type="PANTHER" id="PTHR43805:SF1">
    <property type="entry name" value="GP-PDE DOMAIN-CONTAINING PROTEIN"/>
    <property type="match status" value="1"/>
</dbReference>
<organism evidence="3 4">
    <name type="scientific">Dictyostelium discoideum</name>
    <name type="common">Social amoeba</name>
    <dbReference type="NCBI Taxonomy" id="44689"/>
    <lineage>
        <taxon>Eukaryota</taxon>
        <taxon>Amoebozoa</taxon>
        <taxon>Evosea</taxon>
        <taxon>Eumycetozoa</taxon>
        <taxon>Dictyostelia</taxon>
        <taxon>Dictyosteliales</taxon>
        <taxon>Dictyosteliaceae</taxon>
        <taxon>Dictyostelium</taxon>
    </lineage>
</organism>
<gene>
    <name evidence="3" type="ORF">DDB_G0271374</name>
</gene>
<dbReference type="Gene3D" id="3.20.20.190">
    <property type="entry name" value="Phosphatidylinositol (PI) phosphodiesterase"/>
    <property type="match status" value="1"/>
</dbReference>
<dbReference type="STRING" id="44689.Q55BE9"/>
<dbReference type="SUPFAM" id="SSF51695">
    <property type="entry name" value="PLC-like phosphodiesterases"/>
    <property type="match status" value="1"/>
</dbReference>
<keyword evidence="1" id="KW-1133">Transmembrane helix</keyword>
<dbReference type="dictyBase" id="DDB_G0271374"/>
<keyword evidence="1" id="KW-0472">Membrane</keyword>
<dbReference type="HOGENOM" id="CLU_030006_3_5_1"/>
<feature type="transmembrane region" description="Helical" evidence="1">
    <location>
        <begin position="375"/>
        <end position="392"/>
    </location>
</feature>
<dbReference type="OMA" id="MAVRPEQ"/>
<dbReference type="PROSITE" id="PS51704">
    <property type="entry name" value="GP_PDE"/>
    <property type="match status" value="1"/>
</dbReference>
<dbReference type="Proteomes" id="UP000002195">
    <property type="component" value="Unassembled WGS sequence"/>
</dbReference>
<dbReference type="VEuPathDB" id="AmoebaDB:DDB_G0271374"/>
<keyword evidence="4" id="KW-1185">Reference proteome</keyword>